<evidence type="ECO:0000256" key="3">
    <source>
        <dbReference type="SAM" id="Phobius"/>
    </source>
</evidence>
<evidence type="ECO:0000313" key="7">
    <source>
        <dbReference type="Proteomes" id="UP001242995"/>
    </source>
</evidence>
<proteinExistence type="predicted"/>
<feature type="transmembrane region" description="Helical" evidence="3">
    <location>
        <begin position="20"/>
        <end position="43"/>
    </location>
</feature>
<evidence type="ECO:0000313" key="4">
    <source>
        <dbReference type="EMBL" id="MDP9904699.1"/>
    </source>
</evidence>
<comment type="caution">
    <text evidence="4">The sequence shown here is derived from an EMBL/GenBank/DDBJ whole genome shotgun (WGS) entry which is preliminary data.</text>
</comment>
<evidence type="ECO:0000313" key="6">
    <source>
        <dbReference type="Proteomes" id="UP001230951"/>
    </source>
</evidence>
<dbReference type="Proteomes" id="UP001230951">
    <property type="component" value="Unassembled WGS sequence"/>
</dbReference>
<evidence type="ECO:0008006" key="8">
    <source>
        <dbReference type="Google" id="ProtNLM"/>
    </source>
</evidence>
<dbReference type="GO" id="GO:0016787">
    <property type="term" value="F:hydrolase activity"/>
    <property type="evidence" value="ECO:0007669"/>
    <property type="project" value="UniProtKB-KW"/>
</dbReference>
<accession>A0AAW8DDJ3</accession>
<dbReference type="InterPro" id="IPR023365">
    <property type="entry name" value="Sortase_dom-sf"/>
</dbReference>
<organism evidence="4 7">
    <name type="scientific">Arthrobacter bambusae</name>
    <dbReference type="NCBI Taxonomy" id="1338426"/>
    <lineage>
        <taxon>Bacteria</taxon>
        <taxon>Bacillati</taxon>
        <taxon>Actinomycetota</taxon>
        <taxon>Actinomycetes</taxon>
        <taxon>Micrococcales</taxon>
        <taxon>Micrococcaceae</taxon>
        <taxon>Arthrobacter</taxon>
    </lineage>
</organism>
<gene>
    <name evidence="4" type="ORF">J2S90_001654</name>
    <name evidence="5" type="ORF">J2S93_002299</name>
</gene>
<dbReference type="Gene3D" id="2.40.260.10">
    <property type="entry name" value="Sortase"/>
    <property type="match status" value="1"/>
</dbReference>
<sequence length="225" mass="23957">MRQSNSHSGRNLRKRSRGQWRWILAAVVVTAGLACAALAVLGFTQATSHDETPAPVHPFTASDPNAYTGTPTAPALPPSTLAVPGIGLQMPLNDEGTDKDGWLVIPDSDHAVHFEMTALPGAAHGTALVGGHVNYASGKLAPMAGINKVTKGMPIYVTDKNGTLHRYRAETLQNIPKDGLPQSYFAKDGTPRLVLLTCDQNSPVAPVWGVEQYTDFTVVTATPWP</sequence>
<evidence type="ECO:0000313" key="5">
    <source>
        <dbReference type="EMBL" id="MDQ0180872.1"/>
    </source>
</evidence>
<keyword evidence="3" id="KW-0812">Transmembrane</keyword>
<evidence type="ECO:0000256" key="2">
    <source>
        <dbReference type="SAM" id="MobiDB-lite"/>
    </source>
</evidence>
<keyword evidence="3" id="KW-0472">Membrane</keyword>
<name>A0AAW8DDJ3_9MICC</name>
<dbReference type="EMBL" id="JAUSRG010000003">
    <property type="protein sequence ID" value="MDP9904699.1"/>
    <property type="molecule type" value="Genomic_DNA"/>
</dbReference>
<dbReference type="SUPFAM" id="SSF63817">
    <property type="entry name" value="Sortase"/>
    <property type="match status" value="1"/>
</dbReference>
<dbReference type="AlphaFoldDB" id="A0AAW8DDJ3"/>
<protein>
    <recommendedName>
        <fullName evidence="8">Class F sortase</fullName>
    </recommendedName>
</protein>
<dbReference type="InterPro" id="IPR042001">
    <property type="entry name" value="Sortase_F"/>
</dbReference>
<dbReference type="InterPro" id="IPR005754">
    <property type="entry name" value="Sortase"/>
</dbReference>
<keyword evidence="1" id="KW-0378">Hydrolase</keyword>
<dbReference type="PROSITE" id="PS51257">
    <property type="entry name" value="PROKAR_LIPOPROTEIN"/>
    <property type="match status" value="1"/>
</dbReference>
<keyword evidence="6" id="KW-1185">Reference proteome</keyword>
<feature type="region of interest" description="Disordered" evidence="2">
    <location>
        <begin position="54"/>
        <end position="74"/>
    </location>
</feature>
<dbReference type="Pfam" id="PF04203">
    <property type="entry name" value="Sortase"/>
    <property type="match status" value="1"/>
</dbReference>
<dbReference type="Proteomes" id="UP001242995">
    <property type="component" value="Unassembled WGS sequence"/>
</dbReference>
<reference evidence="4 6" key="1">
    <citation type="submission" date="2023-07" db="EMBL/GenBank/DDBJ databases">
        <title>Sorghum-associated microbial communities from plants grown in Nebraska, USA.</title>
        <authorList>
            <person name="Schachtman D."/>
        </authorList>
    </citation>
    <scope>NUCLEOTIDE SEQUENCE</scope>
    <source>
        <strain evidence="4">DS1006</strain>
        <strain evidence="5 6">DS1016</strain>
    </source>
</reference>
<evidence type="ECO:0000256" key="1">
    <source>
        <dbReference type="ARBA" id="ARBA00022801"/>
    </source>
</evidence>
<dbReference type="EMBL" id="JAUSTF010000004">
    <property type="protein sequence ID" value="MDQ0180872.1"/>
    <property type="molecule type" value="Genomic_DNA"/>
</dbReference>
<dbReference type="CDD" id="cd05829">
    <property type="entry name" value="Sortase_F"/>
    <property type="match status" value="1"/>
</dbReference>
<keyword evidence="3" id="KW-1133">Transmembrane helix</keyword>
<dbReference type="RefSeq" id="WP_306960556.1">
    <property type="nucleotide sequence ID" value="NZ_JAUSRG010000003.1"/>
</dbReference>